<dbReference type="InterPro" id="IPR058353">
    <property type="entry name" value="DUF8040"/>
</dbReference>
<dbReference type="EnsemblMetazoa" id="AMIN001079-RA">
    <property type="protein sequence ID" value="AMIN001079-PA"/>
    <property type="gene ID" value="AMIN001079"/>
</dbReference>
<accession>A0A182VSN9</accession>
<evidence type="ECO:0000313" key="2">
    <source>
        <dbReference type="EnsemblMetazoa" id="AMIN001079-PA"/>
    </source>
</evidence>
<sequence length="114" mass="13378">MRPIHLQRKEEGNRLFRVLAEEQLDQTIKSYIRMTETEFYHLLSLLENKIYRMDTVMRKAISVKERLAITLRFLASGDSFASLHYLFHISKASISGIVREVCDAIIEALEEYVQ</sequence>
<evidence type="ECO:0000313" key="3">
    <source>
        <dbReference type="Proteomes" id="UP000075920"/>
    </source>
</evidence>
<proteinExistence type="predicted"/>
<keyword evidence="3" id="KW-1185">Reference proteome</keyword>
<dbReference type="Proteomes" id="UP000075920">
    <property type="component" value="Unassembled WGS sequence"/>
</dbReference>
<dbReference type="STRING" id="112268.A0A182VSN9"/>
<reference evidence="3" key="1">
    <citation type="submission" date="2013-03" db="EMBL/GenBank/DDBJ databases">
        <title>The Genome Sequence of Anopheles minimus MINIMUS1.</title>
        <authorList>
            <consortium name="The Broad Institute Genomics Platform"/>
            <person name="Neafsey D.E."/>
            <person name="Walton C."/>
            <person name="Walker B."/>
            <person name="Young S.K."/>
            <person name="Zeng Q."/>
            <person name="Gargeya S."/>
            <person name="Fitzgerald M."/>
            <person name="Haas B."/>
            <person name="Abouelleil A."/>
            <person name="Allen A.W."/>
            <person name="Alvarado L."/>
            <person name="Arachchi H.M."/>
            <person name="Berlin A.M."/>
            <person name="Chapman S.B."/>
            <person name="Gainer-Dewar J."/>
            <person name="Goldberg J."/>
            <person name="Griggs A."/>
            <person name="Gujja S."/>
            <person name="Hansen M."/>
            <person name="Howarth C."/>
            <person name="Imamovic A."/>
            <person name="Ireland A."/>
            <person name="Larimer J."/>
            <person name="McCowan C."/>
            <person name="Murphy C."/>
            <person name="Pearson M."/>
            <person name="Poon T.W."/>
            <person name="Priest M."/>
            <person name="Roberts A."/>
            <person name="Saif S."/>
            <person name="Shea T."/>
            <person name="Sisk P."/>
            <person name="Sykes S."/>
            <person name="Wortman J."/>
            <person name="Nusbaum C."/>
            <person name="Birren B."/>
        </authorList>
    </citation>
    <scope>NUCLEOTIDE SEQUENCE [LARGE SCALE GENOMIC DNA]</scope>
    <source>
        <strain evidence="3">MINIMUS1</strain>
    </source>
</reference>
<name>A0A182VSN9_9DIPT</name>
<dbReference type="AlphaFoldDB" id="A0A182VSN9"/>
<dbReference type="Pfam" id="PF26138">
    <property type="entry name" value="DUF8040"/>
    <property type="match status" value="1"/>
</dbReference>
<reference evidence="2" key="2">
    <citation type="submission" date="2020-05" db="UniProtKB">
        <authorList>
            <consortium name="EnsemblMetazoa"/>
        </authorList>
    </citation>
    <scope>IDENTIFICATION</scope>
    <source>
        <strain evidence="2">MINIMUS1</strain>
    </source>
</reference>
<evidence type="ECO:0000259" key="1">
    <source>
        <dbReference type="Pfam" id="PF26138"/>
    </source>
</evidence>
<feature type="domain" description="DUF8040" evidence="1">
    <location>
        <begin position="26"/>
        <end position="106"/>
    </location>
</feature>
<protein>
    <recommendedName>
        <fullName evidence="1">DUF8040 domain-containing protein</fullName>
    </recommendedName>
</protein>
<organism evidence="2 3">
    <name type="scientific">Anopheles minimus</name>
    <dbReference type="NCBI Taxonomy" id="112268"/>
    <lineage>
        <taxon>Eukaryota</taxon>
        <taxon>Metazoa</taxon>
        <taxon>Ecdysozoa</taxon>
        <taxon>Arthropoda</taxon>
        <taxon>Hexapoda</taxon>
        <taxon>Insecta</taxon>
        <taxon>Pterygota</taxon>
        <taxon>Neoptera</taxon>
        <taxon>Endopterygota</taxon>
        <taxon>Diptera</taxon>
        <taxon>Nematocera</taxon>
        <taxon>Culicoidea</taxon>
        <taxon>Culicidae</taxon>
        <taxon>Anophelinae</taxon>
        <taxon>Anopheles</taxon>
    </lineage>
</organism>
<dbReference type="VEuPathDB" id="VectorBase:AMIN001079"/>